<name>A0A0F8V7I1_9ZZZZ</name>
<gene>
    <name evidence="1" type="ORF">LCGC14_3054680</name>
</gene>
<comment type="caution">
    <text evidence="1">The sequence shown here is derived from an EMBL/GenBank/DDBJ whole genome shotgun (WGS) entry which is preliminary data.</text>
</comment>
<dbReference type="EMBL" id="LAZR01070467">
    <property type="protein sequence ID" value="KKK40493.1"/>
    <property type="molecule type" value="Genomic_DNA"/>
</dbReference>
<reference evidence="1" key="1">
    <citation type="journal article" date="2015" name="Nature">
        <title>Complex archaea that bridge the gap between prokaryotes and eukaryotes.</title>
        <authorList>
            <person name="Spang A."/>
            <person name="Saw J.H."/>
            <person name="Jorgensen S.L."/>
            <person name="Zaremba-Niedzwiedzka K."/>
            <person name="Martijn J."/>
            <person name="Lind A.E."/>
            <person name="van Eijk R."/>
            <person name="Schleper C."/>
            <person name="Guy L."/>
            <person name="Ettema T.J."/>
        </authorList>
    </citation>
    <scope>NUCLEOTIDE SEQUENCE</scope>
</reference>
<protein>
    <submittedName>
        <fullName evidence="1">Uncharacterized protein</fullName>
    </submittedName>
</protein>
<sequence>MFKSYSHCLSKQKQKKGSIYYLNGPLSEPKFNAFFLGTRFFSFISFSCCSASISSWHNGSVSICFSTINKNLESMNLSLKPCFLQPGKPLNSHKNFRSPNSTSFKRFRSESQKEIQFLFRKQKLRRSSP</sequence>
<organism evidence="1">
    <name type="scientific">marine sediment metagenome</name>
    <dbReference type="NCBI Taxonomy" id="412755"/>
    <lineage>
        <taxon>unclassified sequences</taxon>
        <taxon>metagenomes</taxon>
        <taxon>ecological metagenomes</taxon>
    </lineage>
</organism>
<dbReference type="AlphaFoldDB" id="A0A0F8V7I1"/>
<accession>A0A0F8V7I1</accession>
<feature type="non-terminal residue" evidence="1">
    <location>
        <position position="129"/>
    </location>
</feature>
<proteinExistence type="predicted"/>
<evidence type="ECO:0000313" key="1">
    <source>
        <dbReference type="EMBL" id="KKK40493.1"/>
    </source>
</evidence>